<gene>
    <name evidence="1" type="ORF">SPLgp24</name>
</gene>
<dbReference type="Proteomes" id="UP000830145">
    <property type="component" value="Segment"/>
</dbReference>
<proteinExistence type="predicted"/>
<keyword evidence="2" id="KW-1185">Reference proteome</keyword>
<dbReference type="EMBL" id="MN153802">
    <property type="protein sequence ID" value="QEJ80784.1"/>
    <property type="molecule type" value="Genomic_DNA"/>
</dbReference>
<reference evidence="1" key="1">
    <citation type="journal article" date="2019" name="Viruses">
        <title>Faecal Virome Analysis of Wild Animals from Brazil.</title>
        <authorList>
            <person name="Duarte M.A."/>
            <person name="Silva J.M.F."/>
            <person name="Brito C.R."/>
            <person name="Teixeira D.S."/>
            <person name="Melo F.L."/>
            <person name="Ribeiro B.M."/>
            <person name="Nagata T."/>
            <person name="Campos F.S."/>
        </authorList>
    </citation>
    <scope>NUCLEOTIDE SEQUENCE</scope>
    <source>
        <strain evidence="1">BR_DF2</strain>
    </source>
</reference>
<accession>A0AAE6IRS0</accession>
<evidence type="ECO:0000313" key="2">
    <source>
        <dbReference type="Proteomes" id="UP000830145"/>
    </source>
</evidence>
<reference evidence="1" key="2">
    <citation type="submission" date="2019-07" db="EMBL/GenBank/DDBJ databases">
        <authorList>
            <person name="Duarte M.A."/>
            <person name="Silva J.M.F."/>
            <person name="Brito C.R."/>
            <person name="Teixeira D.S."/>
            <person name="Melo F.L."/>
            <person name="Ribeiro B.M."/>
            <person name="Nagata T."/>
            <person name="Campos F.S."/>
        </authorList>
    </citation>
    <scope>NUCLEOTIDE SEQUENCE</scope>
    <source>
        <strain evidence="1">BR_DF2</strain>
    </source>
</reference>
<name>A0AAE6IRS0_9ADEN</name>
<sequence length="205" mass="23994">MPPFTCITRCKTPQFKMADRLELDRLLEEVLDMEEEEQDVLQFHPLQMMCFENAFVESYPCACHNYNLIDPGVSITCNFKSDFSPYVVSSLKDNPAVSGVYFVSSWACTMYYDFNPVFIDLFDDDNEKVIRGVTINVRPENREIFLINVCKLCEAGVIPCEYMRRMDFVPDEGTVYLYPDFWFGELIHNLVGWQQSETIRLFDQM</sequence>
<organism evidence="1 2">
    <name type="scientific">Southern Psittacara leucophthalmus aviadenovirus</name>
    <dbReference type="NCBI Taxonomy" id="2604330"/>
    <lineage>
        <taxon>Viruses</taxon>
        <taxon>Varidnaviria</taxon>
        <taxon>Bamfordvirae</taxon>
        <taxon>Preplasmiviricota</taxon>
        <taxon>Polisuviricotina</taxon>
        <taxon>Pharingeaviricetes</taxon>
        <taxon>Rowavirales</taxon>
        <taxon>Adenoviridae</taxon>
        <taxon>Aviadenovirus</taxon>
        <taxon>Aviadenovirus leucophthalmi</taxon>
    </lineage>
</organism>
<evidence type="ECO:0000313" key="1">
    <source>
        <dbReference type="EMBL" id="QEJ80784.1"/>
    </source>
</evidence>
<protein>
    <submittedName>
        <fullName evidence="1">Protein ORF22</fullName>
    </submittedName>
</protein>